<feature type="transmembrane region" description="Helical" evidence="7">
    <location>
        <begin position="123"/>
        <end position="141"/>
    </location>
</feature>
<dbReference type="InterPro" id="IPR052518">
    <property type="entry name" value="CHR_Transporter"/>
</dbReference>
<feature type="transmembrane region" description="Helical" evidence="7">
    <location>
        <begin position="376"/>
        <end position="394"/>
    </location>
</feature>
<feature type="transmembrane region" description="Helical" evidence="7">
    <location>
        <begin position="285"/>
        <end position="308"/>
    </location>
</feature>
<evidence type="ECO:0000256" key="7">
    <source>
        <dbReference type="SAM" id="Phobius"/>
    </source>
</evidence>
<keyword evidence="4 7" id="KW-0812">Transmembrane</keyword>
<comment type="subcellular location">
    <subcellularLocation>
        <location evidence="1">Cell membrane</location>
        <topology evidence="1">Multi-pass membrane protein</topology>
    </subcellularLocation>
</comment>
<evidence type="ECO:0000313" key="8">
    <source>
        <dbReference type="EMBL" id="MBC6445944.1"/>
    </source>
</evidence>
<accession>A0ABR7KZY1</accession>
<organism evidence="8 9">
    <name type="scientific">Actinokineospora xionganensis</name>
    <dbReference type="NCBI Taxonomy" id="2684470"/>
    <lineage>
        <taxon>Bacteria</taxon>
        <taxon>Bacillati</taxon>
        <taxon>Actinomycetota</taxon>
        <taxon>Actinomycetes</taxon>
        <taxon>Pseudonocardiales</taxon>
        <taxon>Pseudonocardiaceae</taxon>
        <taxon>Actinokineospora</taxon>
    </lineage>
</organism>
<evidence type="ECO:0000256" key="6">
    <source>
        <dbReference type="ARBA" id="ARBA00023136"/>
    </source>
</evidence>
<evidence type="ECO:0000256" key="3">
    <source>
        <dbReference type="ARBA" id="ARBA00022475"/>
    </source>
</evidence>
<evidence type="ECO:0000313" key="9">
    <source>
        <dbReference type="Proteomes" id="UP000734823"/>
    </source>
</evidence>
<evidence type="ECO:0000256" key="2">
    <source>
        <dbReference type="ARBA" id="ARBA00005262"/>
    </source>
</evidence>
<dbReference type="PANTHER" id="PTHR43663:SF1">
    <property type="entry name" value="CHROMATE TRANSPORTER"/>
    <property type="match status" value="1"/>
</dbReference>
<feature type="transmembrane region" description="Helical" evidence="7">
    <location>
        <begin position="227"/>
        <end position="249"/>
    </location>
</feature>
<feature type="transmembrane region" description="Helical" evidence="7">
    <location>
        <begin position="329"/>
        <end position="347"/>
    </location>
</feature>
<keyword evidence="5 7" id="KW-1133">Transmembrane helix</keyword>
<evidence type="ECO:0000256" key="5">
    <source>
        <dbReference type="ARBA" id="ARBA00022989"/>
    </source>
</evidence>
<dbReference type="InterPro" id="IPR003370">
    <property type="entry name" value="Chromate_transpt"/>
</dbReference>
<keyword evidence="3" id="KW-1003">Cell membrane</keyword>
<evidence type="ECO:0000256" key="4">
    <source>
        <dbReference type="ARBA" id="ARBA00022692"/>
    </source>
</evidence>
<dbReference type="EMBL" id="JABVED010000001">
    <property type="protein sequence ID" value="MBC6445944.1"/>
    <property type="molecule type" value="Genomic_DNA"/>
</dbReference>
<evidence type="ECO:0000256" key="1">
    <source>
        <dbReference type="ARBA" id="ARBA00004651"/>
    </source>
</evidence>
<reference evidence="8 9" key="1">
    <citation type="submission" date="2020-06" db="EMBL/GenBank/DDBJ databases">
        <title>Actinokineospora xiongansis sp. nov., isolated from soil of Baiyangdian.</title>
        <authorList>
            <person name="Zhang X."/>
        </authorList>
    </citation>
    <scope>NUCLEOTIDE SEQUENCE [LARGE SCALE GENOMIC DNA]</scope>
    <source>
        <strain evidence="8 9">HBU206404</strain>
    </source>
</reference>
<keyword evidence="9" id="KW-1185">Reference proteome</keyword>
<feature type="transmembrane region" description="Helical" evidence="7">
    <location>
        <begin position="20"/>
        <end position="43"/>
    </location>
</feature>
<dbReference type="PANTHER" id="PTHR43663">
    <property type="entry name" value="CHROMATE TRANSPORT PROTEIN-RELATED"/>
    <property type="match status" value="1"/>
</dbReference>
<gene>
    <name evidence="8" type="primary">chrA</name>
    <name evidence="8" type="ORF">GPZ80_02005</name>
</gene>
<proteinExistence type="inferred from homology"/>
<dbReference type="InterPro" id="IPR014047">
    <property type="entry name" value="Chr_Tranpt_l_chain"/>
</dbReference>
<dbReference type="RefSeq" id="WP_187217999.1">
    <property type="nucleotide sequence ID" value="NZ_JABVED010000001.1"/>
</dbReference>
<feature type="transmembrane region" description="Helical" evidence="7">
    <location>
        <begin position="88"/>
        <end position="111"/>
    </location>
</feature>
<comment type="similarity">
    <text evidence="2">Belongs to the chromate ion transporter (CHR) (TC 2.A.51) family.</text>
</comment>
<protein>
    <submittedName>
        <fullName evidence="8">Chromate efflux transporter</fullName>
    </submittedName>
</protein>
<dbReference type="NCBIfam" id="TIGR00937">
    <property type="entry name" value="2A51"/>
    <property type="match status" value="1"/>
</dbReference>
<keyword evidence="6 7" id="KW-0472">Membrane</keyword>
<dbReference type="Pfam" id="PF02417">
    <property type="entry name" value="Chromate_transp"/>
    <property type="match status" value="2"/>
</dbReference>
<dbReference type="PIRSF" id="PIRSF004810">
    <property type="entry name" value="ChrA"/>
    <property type="match status" value="1"/>
</dbReference>
<dbReference type="Proteomes" id="UP000734823">
    <property type="component" value="Unassembled WGS sequence"/>
</dbReference>
<comment type="caution">
    <text evidence="8">The sequence shown here is derived from an EMBL/GenBank/DDBJ whole genome shotgun (WGS) entry which is preliminary data.</text>
</comment>
<name>A0ABR7KZY1_9PSEU</name>
<sequence>MSEQQSAQAPQAGAREALRVFWAFFTVGALAFGGPAATQGLVYNKAVTQLKWISERDFLDLMGVVNLLPGPNAVEMAMHIGRSRAGKLGFIAGGLAFMLPGSVIAAILAAAYMRYGDTPSAEAVLYGVKPVVIAVTAWSAWRLARSVGFTVPRIAVMALALIGYLFGVNETLVLLGLGAVAAVARLLRDRRTPPKGSAVALAGFLPGMPDRMAGFAIGRTGVGLDQLALVFFKAGALMFGGGTVLLAVLRAEVVVEQGWLTEGELLEAITIGQITPGPILTTATFVGYLLAGSAGAVVATVASLIPSFALMTLSRPLIALLRRSPTTKAFLDGVTAAAVGVVAAVTIELAGDAIVDWVTAVEAVIAMAVMLWRPKWALAIVLAGALIGGGAALIW</sequence>